<dbReference type="GeneID" id="9520555"/>
<dbReference type="InterPro" id="IPR047088">
    <property type="entry name" value="ORC5_C"/>
</dbReference>
<dbReference type="RefSeq" id="XP_003014503.1">
    <property type="nucleotide sequence ID" value="XM_003014457.1"/>
</dbReference>
<gene>
    <name evidence="9" type="ORF">ARB_07065</name>
</gene>
<dbReference type="Pfam" id="PF13191">
    <property type="entry name" value="AAA_16"/>
    <property type="match status" value="1"/>
</dbReference>
<dbReference type="InterPro" id="IPR020796">
    <property type="entry name" value="ORC5"/>
</dbReference>
<dbReference type="AlphaFoldDB" id="D4AS50"/>
<evidence type="ECO:0000256" key="3">
    <source>
        <dbReference type="ARBA" id="ARBA00022705"/>
    </source>
</evidence>
<sequence length="555" mass="59743">MLPSDLVATVSRQWPCREQQARQLAHLLCTPFSSPPAVIVHGPKGSGKSTILKSLLQVYAESQGHRDAKENGSPRAISGAKRQKLGHTSDNEVKGHRFCYAVVNVTECISANHLFMKIISNTLDAMQQGATGRPGVERTNIGNLRCEHVSSLSGLLGSILGKSECRRFVLLLDGIDELREGGQMLLAALCQIGQMLPNTSVVFTSKFSPRPLLLHAAGTPHVYFPPYTRAESIAILANLPPPVLPQLPEATATKLYPPFLSTLYDSLIGPTGGTVSTFQSACEKIWPRFVAPITNDETPPGGAAVEWDFPRLLVRNRSLYQHQGELLLSHRIVSEDYTTTSNVPTLATKAAPALPSLPYLPTLVLTAAFLAAHIPPRLDLSLFSKFTPSVKRRRRRLNTTIQPKASAKADDDPTDDPSKQGGKAANQSKAPKGATNTTSIPGGTRGGRSYFVNPHSFTLERLLAVYRAIDPNPPLVTDISLADTIFPELATLQRLRLLIPASAGVAAAGGVVDGAEKWCLNINAMVSAGNSISDEWVVEMAHGIGVEVEEYLGLG</sequence>
<feature type="compositionally biased region" description="Polar residues" evidence="7">
    <location>
        <begin position="425"/>
        <end position="441"/>
    </location>
</feature>
<dbReference type="GO" id="GO:0003688">
    <property type="term" value="F:DNA replication origin binding"/>
    <property type="evidence" value="ECO:0007669"/>
    <property type="project" value="TreeGrafter"/>
</dbReference>
<dbReference type="STRING" id="663331.D4AS50"/>
<dbReference type="HOGENOM" id="CLU_028223_2_0_1"/>
<dbReference type="Gene3D" id="3.40.50.300">
    <property type="entry name" value="P-loop containing nucleotide triphosphate hydrolases"/>
    <property type="match status" value="1"/>
</dbReference>
<keyword evidence="10" id="KW-1185">Reference proteome</keyword>
<evidence type="ECO:0000313" key="9">
    <source>
        <dbReference type="EMBL" id="EFE34114.1"/>
    </source>
</evidence>
<feature type="compositionally biased region" description="Basic and acidic residues" evidence="7">
    <location>
        <begin position="63"/>
        <end position="72"/>
    </location>
</feature>
<dbReference type="Proteomes" id="UP000008866">
    <property type="component" value="Unassembled WGS sequence"/>
</dbReference>
<evidence type="ECO:0000313" key="10">
    <source>
        <dbReference type="Proteomes" id="UP000008866"/>
    </source>
</evidence>
<comment type="caution">
    <text evidence="9">The sequence shown here is derived from an EMBL/GenBank/DDBJ whole genome shotgun (WGS) entry which is preliminary data.</text>
</comment>
<dbReference type="KEGG" id="abe:ARB_07065"/>
<feature type="region of interest" description="Disordered" evidence="7">
    <location>
        <begin position="394"/>
        <end position="447"/>
    </location>
</feature>
<feature type="region of interest" description="Disordered" evidence="7">
    <location>
        <begin position="63"/>
        <end position="87"/>
    </location>
</feature>
<evidence type="ECO:0000256" key="1">
    <source>
        <dbReference type="ARBA" id="ARBA00004123"/>
    </source>
</evidence>
<dbReference type="SMART" id="SM00382">
    <property type="entry name" value="AAA"/>
    <property type="match status" value="1"/>
</dbReference>
<dbReference type="InterPro" id="IPR041664">
    <property type="entry name" value="AAA_16"/>
</dbReference>
<comment type="subcellular location">
    <subcellularLocation>
        <location evidence="1">Nucleus</location>
    </subcellularLocation>
</comment>
<comment type="similarity">
    <text evidence="2">Belongs to the ORC5 family.</text>
</comment>
<dbReference type="InterPro" id="IPR003593">
    <property type="entry name" value="AAA+_ATPase"/>
</dbReference>
<dbReference type="InterPro" id="IPR027417">
    <property type="entry name" value="P-loop_NTPase"/>
</dbReference>
<keyword evidence="3" id="KW-0235">DNA replication</keyword>
<dbReference type="PANTHER" id="PTHR12705">
    <property type="entry name" value="ORIGIN RECOGNITION COMPLEX SUBUNIT 5"/>
    <property type="match status" value="1"/>
</dbReference>
<dbReference type="eggNOG" id="KOG2543">
    <property type="taxonomic scope" value="Eukaryota"/>
</dbReference>
<evidence type="ECO:0000256" key="4">
    <source>
        <dbReference type="ARBA" id="ARBA00022741"/>
    </source>
</evidence>
<keyword evidence="4" id="KW-0547">Nucleotide-binding</keyword>
<proteinExistence type="inferred from homology"/>
<dbReference type="GO" id="GO:0006270">
    <property type="term" value="P:DNA replication initiation"/>
    <property type="evidence" value="ECO:0007669"/>
    <property type="project" value="TreeGrafter"/>
</dbReference>
<organism evidence="9 10">
    <name type="scientific">Arthroderma benhamiae (strain ATCC MYA-4681 / CBS 112371)</name>
    <name type="common">Trichophyton mentagrophytes</name>
    <dbReference type="NCBI Taxonomy" id="663331"/>
    <lineage>
        <taxon>Eukaryota</taxon>
        <taxon>Fungi</taxon>
        <taxon>Dikarya</taxon>
        <taxon>Ascomycota</taxon>
        <taxon>Pezizomycotina</taxon>
        <taxon>Eurotiomycetes</taxon>
        <taxon>Eurotiomycetidae</taxon>
        <taxon>Onygenales</taxon>
        <taxon>Arthrodermataceae</taxon>
        <taxon>Trichophyton</taxon>
    </lineage>
</organism>
<name>D4AS50_ARTBC</name>
<evidence type="ECO:0000256" key="5">
    <source>
        <dbReference type="ARBA" id="ARBA00022840"/>
    </source>
</evidence>
<dbReference type="InterPro" id="IPR048866">
    <property type="entry name" value="ORC5_lid"/>
</dbReference>
<evidence type="ECO:0000256" key="7">
    <source>
        <dbReference type="SAM" id="MobiDB-lite"/>
    </source>
</evidence>
<keyword evidence="6" id="KW-0539">Nucleus</keyword>
<feature type="domain" description="AAA+ ATPase" evidence="8">
    <location>
        <begin position="34"/>
        <end position="228"/>
    </location>
</feature>
<dbReference type="Pfam" id="PF21639">
    <property type="entry name" value="ORC5_lid"/>
    <property type="match status" value="1"/>
</dbReference>
<dbReference type="GO" id="GO:0005664">
    <property type="term" value="C:nuclear origin of replication recognition complex"/>
    <property type="evidence" value="ECO:0007669"/>
    <property type="project" value="TreeGrafter"/>
</dbReference>
<dbReference type="OMA" id="QLRRWHG"/>
<dbReference type="SUPFAM" id="SSF52540">
    <property type="entry name" value="P-loop containing nucleoside triphosphate hydrolases"/>
    <property type="match status" value="1"/>
</dbReference>
<reference evidence="10" key="1">
    <citation type="journal article" date="2011" name="Genome Biol.">
        <title>Comparative and functional genomics provide insights into the pathogenicity of dermatophytic fungi.</title>
        <authorList>
            <person name="Burmester A."/>
            <person name="Shelest E."/>
            <person name="Gloeckner G."/>
            <person name="Heddergott C."/>
            <person name="Schindler S."/>
            <person name="Staib P."/>
            <person name="Heidel A."/>
            <person name="Felder M."/>
            <person name="Petzold A."/>
            <person name="Szafranski K."/>
            <person name="Feuermann M."/>
            <person name="Pedruzzi I."/>
            <person name="Priebe S."/>
            <person name="Groth M."/>
            <person name="Winkler R."/>
            <person name="Li W."/>
            <person name="Kniemeyer O."/>
            <person name="Schroeckh V."/>
            <person name="Hertweck C."/>
            <person name="Hube B."/>
            <person name="White T.C."/>
            <person name="Platzer M."/>
            <person name="Guthke R."/>
            <person name="Heitman J."/>
            <person name="Woestemeyer J."/>
            <person name="Zipfel P.F."/>
            <person name="Monod M."/>
            <person name="Brakhage A.A."/>
        </authorList>
    </citation>
    <scope>NUCLEOTIDE SEQUENCE [LARGE SCALE GENOMIC DNA]</scope>
    <source>
        <strain evidence="10">ATCC MYA-4681 / CBS 112371</strain>
    </source>
</reference>
<protein>
    <submittedName>
        <fullName evidence="9">Origin recognition complex subunit Orc5, putative</fullName>
    </submittedName>
</protein>
<dbReference type="Pfam" id="PF14630">
    <property type="entry name" value="ORC5_C"/>
    <property type="match status" value="1"/>
</dbReference>
<evidence type="ECO:0000259" key="8">
    <source>
        <dbReference type="SMART" id="SM00382"/>
    </source>
</evidence>
<evidence type="ECO:0000256" key="6">
    <source>
        <dbReference type="ARBA" id="ARBA00023242"/>
    </source>
</evidence>
<dbReference type="PANTHER" id="PTHR12705:SF0">
    <property type="entry name" value="ORIGIN RECOGNITION COMPLEX SUBUNIT 5"/>
    <property type="match status" value="1"/>
</dbReference>
<evidence type="ECO:0000256" key="2">
    <source>
        <dbReference type="ARBA" id="ARBA00006269"/>
    </source>
</evidence>
<keyword evidence="5" id="KW-0067">ATP-binding</keyword>
<accession>D4AS50</accession>
<dbReference type="EMBL" id="ABSU01000007">
    <property type="protein sequence ID" value="EFE34114.1"/>
    <property type="molecule type" value="Genomic_DNA"/>
</dbReference>